<dbReference type="Proteomes" id="UP000831921">
    <property type="component" value="Chromosome"/>
</dbReference>
<dbReference type="EMBL" id="CP097253">
    <property type="protein sequence ID" value="UUR07580.1"/>
    <property type="molecule type" value="Genomic_DNA"/>
</dbReference>
<gene>
    <name evidence="1" type="ORF">M1K48_11650</name>
</gene>
<protein>
    <submittedName>
        <fullName evidence="1">Uncharacterized protein</fullName>
    </submittedName>
</protein>
<evidence type="ECO:0000313" key="1">
    <source>
        <dbReference type="EMBL" id="UUR07580.1"/>
    </source>
</evidence>
<reference evidence="1 2" key="1">
    <citation type="submission" date="2022-05" db="EMBL/GenBank/DDBJ databases">
        <title>S8-45 Sphingomonas ultraviolaceadurans.</title>
        <authorList>
            <person name="Liu Y."/>
        </authorList>
    </citation>
    <scope>NUCLEOTIDE SEQUENCE [LARGE SCALE GENOMIC DNA]</scope>
    <source>
        <strain evidence="1 2">S8-45</strain>
    </source>
</reference>
<keyword evidence="2" id="KW-1185">Reference proteome</keyword>
<evidence type="ECO:0000313" key="2">
    <source>
        <dbReference type="Proteomes" id="UP000831921"/>
    </source>
</evidence>
<name>A0ABY5MSU5_9SPHN</name>
<organism evidence="1 2">
    <name type="scientific">Sphingomonas glaciei</name>
    <dbReference type="NCBI Taxonomy" id="2938948"/>
    <lineage>
        <taxon>Bacteria</taxon>
        <taxon>Pseudomonadati</taxon>
        <taxon>Pseudomonadota</taxon>
        <taxon>Alphaproteobacteria</taxon>
        <taxon>Sphingomonadales</taxon>
        <taxon>Sphingomonadaceae</taxon>
        <taxon>Sphingomonas</taxon>
    </lineage>
</organism>
<accession>A0ABY5MSU5</accession>
<dbReference type="RefSeq" id="WP_249503366.1">
    <property type="nucleotide sequence ID" value="NZ_CP097253.1"/>
</dbReference>
<sequence>MAGIQEMALGIASVLRSGSAPNPLPVDLWGYAPDDGADFLRHLADECADADIAVQEMWADPAFVHQLTRSKTETGSLLRGISITADPDCQGRIEVVLANS</sequence>
<proteinExistence type="predicted"/>